<reference evidence="1 2" key="1">
    <citation type="journal article" date="2017" name="Environ. Microbiol.">
        <title>Genome and epigenome of a novel marine Thaumarchaeota strain suggest viral infection, phosphorothioation DNA modification and multiple restriction systems.</title>
        <authorList>
            <person name="Ahlgren N.A."/>
            <person name="Chen Y."/>
            <person name="Needham D.M."/>
            <person name="Parada A.E."/>
            <person name="Sachdeva R."/>
            <person name="Trinh V."/>
            <person name="Chen T."/>
            <person name="Fuhrman J.A."/>
        </authorList>
    </citation>
    <scope>NUCLEOTIDE SEQUENCE [LARGE SCALE GENOMIC DNA]</scope>
    <source>
        <strain evidence="1 2">SPOT01</strain>
    </source>
</reference>
<proteinExistence type="predicted"/>
<protein>
    <submittedName>
        <fullName evidence="1">Uncharacterized protein</fullName>
    </submittedName>
</protein>
<sequence>MFDSILLCWEVNKIAKLADYQAVSNSASLAKIDGQSFTITEIEDSHYTQGDEITKGVKLTMKEFFSIDGNQMNKFHTTRVAIVKKFSNQKLRDDINSGKETLHVKCIMEKSSSGKNFYNLVDA</sequence>
<name>A0A2Z2HK42_9ARCH</name>
<gene>
    <name evidence="1" type="ORF">NMSP_0822</name>
</gene>
<organism evidence="1 2">
    <name type="scientific">Candidatus Nitrosomarinus catalinensis</name>
    <dbReference type="NCBI Taxonomy" id="1898749"/>
    <lineage>
        <taxon>Archaea</taxon>
        <taxon>Nitrososphaerota</taxon>
        <taxon>Nitrososphaeria</taxon>
        <taxon>Nitrosopumilales</taxon>
        <taxon>Nitrosopumilaceae</taxon>
        <taxon>Candidatus Nitrosomarinus</taxon>
    </lineage>
</organism>
<dbReference type="Proteomes" id="UP000249949">
    <property type="component" value="Chromosome"/>
</dbReference>
<dbReference type="EMBL" id="CP021324">
    <property type="protein sequence ID" value="ARS64442.1"/>
    <property type="molecule type" value="Genomic_DNA"/>
</dbReference>
<evidence type="ECO:0000313" key="2">
    <source>
        <dbReference type="Proteomes" id="UP000249949"/>
    </source>
</evidence>
<evidence type="ECO:0000313" key="1">
    <source>
        <dbReference type="EMBL" id="ARS64442.1"/>
    </source>
</evidence>
<keyword evidence="2" id="KW-1185">Reference proteome</keyword>
<dbReference type="AlphaFoldDB" id="A0A2Z2HK42"/>
<dbReference type="KEGG" id="nct:NMSP_0822"/>
<accession>A0A2Z2HK42</accession>